<protein>
    <submittedName>
        <fullName evidence="1">Uncharacterized protein</fullName>
    </submittedName>
</protein>
<dbReference type="AlphaFoldDB" id="A0A813DYR6"/>
<comment type="caution">
    <text evidence="1">The sequence shown here is derived from an EMBL/GenBank/DDBJ whole genome shotgun (WGS) entry which is preliminary data.</text>
</comment>
<gene>
    <name evidence="1" type="ORF">PGLA1383_LOCUS9538</name>
</gene>
<proteinExistence type="predicted"/>
<name>A0A813DYR6_POLGL</name>
<reference evidence="1" key="1">
    <citation type="submission" date="2021-02" db="EMBL/GenBank/DDBJ databases">
        <authorList>
            <person name="Dougan E. K."/>
            <person name="Rhodes N."/>
            <person name="Thang M."/>
            <person name="Chan C."/>
        </authorList>
    </citation>
    <scope>NUCLEOTIDE SEQUENCE</scope>
</reference>
<accession>A0A813DYR6</accession>
<dbReference type="Proteomes" id="UP000654075">
    <property type="component" value="Unassembled WGS sequence"/>
</dbReference>
<evidence type="ECO:0000313" key="2">
    <source>
        <dbReference type="Proteomes" id="UP000654075"/>
    </source>
</evidence>
<evidence type="ECO:0000313" key="1">
    <source>
        <dbReference type="EMBL" id="CAE8590825.1"/>
    </source>
</evidence>
<keyword evidence="2" id="KW-1185">Reference proteome</keyword>
<sequence length="134" mass="15285">MLRRLGLVAPAVQFRAEGSVSKREKSKAILVTRAIQSRLGSASVKERRAKERRAMQWESSSSQMMYHYDDQAFAQNQMDMFSLNYAAQVTVDSHGPASHPGDWQHVDNTWQRHMLQTDDGHMLQVIPMVPECDP</sequence>
<dbReference type="EMBL" id="CAJNNV010004497">
    <property type="protein sequence ID" value="CAE8590825.1"/>
    <property type="molecule type" value="Genomic_DNA"/>
</dbReference>
<organism evidence="1 2">
    <name type="scientific">Polarella glacialis</name>
    <name type="common">Dinoflagellate</name>
    <dbReference type="NCBI Taxonomy" id="89957"/>
    <lineage>
        <taxon>Eukaryota</taxon>
        <taxon>Sar</taxon>
        <taxon>Alveolata</taxon>
        <taxon>Dinophyceae</taxon>
        <taxon>Suessiales</taxon>
        <taxon>Suessiaceae</taxon>
        <taxon>Polarella</taxon>
    </lineage>
</organism>
<feature type="non-terminal residue" evidence="1">
    <location>
        <position position="134"/>
    </location>
</feature>